<proteinExistence type="predicted"/>
<protein>
    <recommendedName>
        <fullName evidence="2">DUF6824 domain-containing protein</fullName>
    </recommendedName>
</protein>
<sequence length="272" mass="30984">MDFSHHNAWFQRRMLREEEQRQQAPVPIPPIDAAVTDQRNTSCHDTTSGPNSANENDVLSFGQRVKGVGDERLRSLAITYLAAYDSGSRSSRRTIVSGMIEDVHRHGGRFLKPHPRSVSKTDSMSSDDVRKITWVELSPDEKRVKVTQLFRNLRRRRSRPSANSASNAALPSSSPAVIVEQIGPHDVLFGPRLDNPGNLRLRELVFSLSDEYDRTDRGQKKNLVSQLVETIQEKGGRFLKRSTMDYGKWEVVPDEAAHEKVSKQFRNIRRLR</sequence>
<gene>
    <name evidence="3" type="ORF">CYCCA115_LOCUS4073</name>
</gene>
<name>A0AAD2CHE0_9STRA</name>
<comment type="caution">
    <text evidence="3">The sequence shown here is derived from an EMBL/GenBank/DDBJ whole genome shotgun (WGS) entry which is preliminary data.</text>
</comment>
<dbReference type="Pfam" id="PF20710">
    <property type="entry name" value="DUF6824"/>
    <property type="match status" value="2"/>
</dbReference>
<evidence type="ECO:0000256" key="1">
    <source>
        <dbReference type="SAM" id="MobiDB-lite"/>
    </source>
</evidence>
<evidence type="ECO:0000259" key="2">
    <source>
        <dbReference type="Pfam" id="PF20710"/>
    </source>
</evidence>
<feature type="domain" description="DUF6824" evidence="2">
    <location>
        <begin position="186"/>
        <end position="267"/>
    </location>
</feature>
<feature type="region of interest" description="Disordered" evidence="1">
    <location>
        <begin position="37"/>
        <end position="57"/>
    </location>
</feature>
<dbReference type="EMBL" id="CAKOGP040000369">
    <property type="protein sequence ID" value="CAJ1934734.1"/>
    <property type="molecule type" value="Genomic_DNA"/>
</dbReference>
<evidence type="ECO:0000313" key="3">
    <source>
        <dbReference type="EMBL" id="CAJ1934734.1"/>
    </source>
</evidence>
<dbReference type="InterPro" id="IPR049227">
    <property type="entry name" value="DUF6824"/>
</dbReference>
<evidence type="ECO:0000313" key="4">
    <source>
        <dbReference type="Proteomes" id="UP001295423"/>
    </source>
</evidence>
<dbReference type="AlphaFoldDB" id="A0AAD2CHE0"/>
<dbReference type="Proteomes" id="UP001295423">
    <property type="component" value="Unassembled WGS sequence"/>
</dbReference>
<keyword evidence="4" id="KW-1185">Reference proteome</keyword>
<organism evidence="3 4">
    <name type="scientific">Cylindrotheca closterium</name>
    <dbReference type="NCBI Taxonomy" id="2856"/>
    <lineage>
        <taxon>Eukaryota</taxon>
        <taxon>Sar</taxon>
        <taxon>Stramenopiles</taxon>
        <taxon>Ochrophyta</taxon>
        <taxon>Bacillariophyta</taxon>
        <taxon>Bacillariophyceae</taxon>
        <taxon>Bacillariophycidae</taxon>
        <taxon>Bacillariales</taxon>
        <taxon>Bacillariaceae</taxon>
        <taxon>Cylindrotheca</taxon>
    </lineage>
</organism>
<feature type="domain" description="DUF6824" evidence="2">
    <location>
        <begin position="67"/>
        <end position="152"/>
    </location>
</feature>
<accession>A0AAD2CHE0</accession>
<reference evidence="3" key="1">
    <citation type="submission" date="2023-08" db="EMBL/GenBank/DDBJ databases">
        <authorList>
            <person name="Audoor S."/>
            <person name="Bilcke G."/>
        </authorList>
    </citation>
    <scope>NUCLEOTIDE SEQUENCE</scope>
</reference>